<evidence type="ECO:0000313" key="10">
    <source>
        <dbReference type="Proteomes" id="UP000002669"/>
    </source>
</evidence>
<evidence type="ECO:0000256" key="7">
    <source>
        <dbReference type="SAM" id="Phobius"/>
    </source>
</evidence>
<dbReference type="Pfam" id="PF20684">
    <property type="entry name" value="Fung_rhodopsin"/>
    <property type="match status" value="1"/>
</dbReference>
<dbReference type="GO" id="GO:0016020">
    <property type="term" value="C:membrane"/>
    <property type="evidence" value="ECO:0007669"/>
    <property type="project" value="UniProtKB-SubCell"/>
</dbReference>
<dbReference type="EMBL" id="DS989827">
    <property type="protein sequence ID" value="EFR03645.1"/>
    <property type="molecule type" value="Genomic_DNA"/>
</dbReference>
<dbReference type="HOGENOM" id="CLU_028200_25_4_1"/>
<evidence type="ECO:0000313" key="9">
    <source>
        <dbReference type="EMBL" id="EFR03645.1"/>
    </source>
</evidence>
<dbReference type="OrthoDB" id="5329176at2759"/>
<evidence type="ECO:0000256" key="1">
    <source>
        <dbReference type="ARBA" id="ARBA00004141"/>
    </source>
</evidence>
<evidence type="ECO:0000259" key="8">
    <source>
        <dbReference type="Pfam" id="PF20684"/>
    </source>
</evidence>
<name>E4V0T0_ARTGP</name>
<feature type="transmembrane region" description="Helical" evidence="7">
    <location>
        <begin position="186"/>
        <end position="210"/>
    </location>
</feature>
<dbReference type="Proteomes" id="UP000002669">
    <property type="component" value="Unassembled WGS sequence"/>
</dbReference>
<feature type="transmembrane region" description="Helical" evidence="7">
    <location>
        <begin position="222"/>
        <end position="246"/>
    </location>
</feature>
<reference evidence="10" key="1">
    <citation type="journal article" date="2012" name="MBio">
        <title>Comparative genome analysis of Trichophyton rubrum and related dermatophytes reveals candidate genes involved in infection.</title>
        <authorList>
            <person name="Martinez D.A."/>
            <person name="Oliver B.G."/>
            <person name="Graeser Y."/>
            <person name="Goldberg J.M."/>
            <person name="Li W."/>
            <person name="Martinez-Rossi N.M."/>
            <person name="Monod M."/>
            <person name="Shelest E."/>
            <person name="Barton R.C."/>
            <person name="Birch E."/>
            <person name="Brakhage A.A."/>
            <person name="Chen Z."/>
            <person name="Gurr S.J."/>
            <person name="Heiman D."/>
            <person name="Heitman J."/>
            <person name="Kosti I."/>
            <person name="Rossi A."/>
            <person name="Saif S."/>
            <person name="Samalova M."/>
            <person name="Saunders C.W."/>
            <person name="Shea T."/>
            <person name="Summerbell R.C."/>
            <person name="Xu J."/>
            <person name="Young S."/>
            <person name="Zeng Q."/>
            <person name="Birren B.W."/>
            <person name="Cuomo C.A."/>
            <person name="White T.C."/>
        </authorList>
    </citation>
    <scope>NUCLEOTIDE SEQUENCE [LARGE SCALE GENOMIC DNA]</scope>
    <source>
        <strain evidence="10">ATCC MYA-4604 / CBS 118893</strain>
    </source>
</reference>
<keyword evidence="4 7" id="KW-0472">Membrane</keyword>
<sequence length="387" mass="42484">MQVPPMSVIKSWPHPNYENPSEVRGPGLIILTVIFVPLTAFIVMLRLFTRIRISKSFGVDDILIVGATIPAIACGVITVIGTIKFGWSRHVYDVPLSHIVLGLKLNMAIDCLFGISCALTKLSLLCFTRKLTAGTNSVIMKWLVFSSIVIVALQVIIFCIVVIFTCRPVSAYWTLSFKPQECINETAHLLAGTIINIVTDLLVVVLPIPTVMGLKLPYRQRIILALLFGAGFAVCIAGTFKIYFLYKYNISHDKTWASYPVWISGTIELYLGVIAASLASLKPLFARYLPNIMSTWSSQRGTASGYSNSRGRRADNRYPNDGGGGILNSYHTTTTVASATPNGIEFVDLDKKGVMVSKYITYEARNVSKPSSIQSADATSESELRLT</sequence>
<evidence type="ECO:0000256" key="2">
    <source>
        <dbReference type="ARBA" id="ARBA00022692"/>
    </source>
</evidence>
<dbReference type="InterPro" id="IPR052337">
    <property type="entry name" value="SAT4-like"/>
</dbReference>
<feature type="transmembrane region" description="Helical" evidence="7">
    <location>
        <begin position="139"/>
        <end position="166"/>
    </location>
</feature>
<dbReference type="InParanoid" id="E4V0T0"/>
<evidence type="ECO:0000256" key="3">
    <source>
        <dbReference type="ARBA" id="ARBA00022989"/>
    </source>
</evidence>
<comment type="subcellular location">
    <subcellularLocation>
        <location evidence="1">Membrane</location>
        <topology evidence="1">Multi-pass membrane protein</topology>
    </subcellularLocation>
</comment>
<feature type="transmembrane region" description="Helical" evidence="7">
    <location>
        <begin position="61"/>
        <end position="87"/>
    </location>
</feature>
<feature type="domain" description="Rhodopsin" evidence="8">
    <location>
        <begin position="45"/>
        <end position="287"/>
    </location>
</feature>
<dbReference type="GeneID" id="10025894"/>
<protein>
    <submittedName>
        <fullName evidence="9">Integral membrane protein</fullName>
    </submittedName>
</protein>
<dbReference type="InterPro" id="IPR049326">
    <property type="entry name" value="Rhodopsin_dom_fungi"/>
</dbReference>
<comment type="similarity">
    <text evidence="5">Belongs to the SAT4 family.</text>
</comment>
<dbReference type="STRING" id="535722.E4V0T0"/>
<dbReference type="OMA" id="CLFGISC"/>
<dbReference type="AlphaFoldDB" id="E4V0T0"/>
<dbReference type="PANTHER" id="PTHR33048:SF129">
    <property type="entry name" value="INTEGRAL MEMBRANE PROTEIN-RELATED"/>
    <property type="match status" value="1"/>
</dbReference>
<feature type="transmembrane region" description="Helical" evidence="7">
    <location>
        <begin position="107"/>
        <end position="127"/>
    </location>
</feature>
<feature type="transmembrane region" description="Helical" evidence="7">
    <location>
        <begin position="261"/>
        <end position="281"/>
    </location>
</feature>
<feature type="region of interest" description="Disordered" evidence="6">
    <location>
        <begin position="298"/>
        <end position="318"/>
    </location>
</feature>
<evidence type="ECO:0000256" key="6">
    <source>
        <dbReference type="SAM" id="MobiDB-lite"/>
    </source>
</evidence>
<dbReference type="eggNOG" id="ENOG502SKQT">
    <property type="taxonomic scope" value="Eukaryota"/>
</dbReference>
<feature type="transmembrane region" description="Helical" evidence="7">
    <location>
        <begin position="28"/>
        <end position="49"/>
    </location>
</feature>
<keyword evidence="3 7" id="KW-1133">Transmembrane helix</keyword>
<organism evidence="10">
    <name type="scientific">Arthroderma gypseum (strain ATCC MYA-4604 / CBS 118893)</name>
    <name type="common">Microsporum gypseum</name>
    <dbReference type="NCBI Taxonomy" id="535722"/>
    <lineage>
        <taxon>Eukaryota</taxon>
        <taxon>Fungi</taxon>
        <taxon>Dikarya</taxon>
        <taxon>Ascomycota</taxon>
        <taxon>Pezizomycotina</taxon>
        <taxon>Eurotiomycetes</taxon>
        <taxon>Eurotiomycetidae</taxon>
        <taxon>Onygenales</taxon>
        <taxon>Arthrodermataceae</taxon>
        <taxon>Nannizzia</taxon>
    </lineage>
</organism>
<evidence type="ECO:0000256" key="5">
    <source>
        <dbReference type="ARBA" id="ARBA00038359"/>
    </source>
</evidence>
<dbReference type="VEuPathDB" id="FungiDB:MGYG_06639"/>
<feature type="compositionally biased region" description="Polar residues" evidence="6">
    <location>
        <begin position="298"/>
        <end position="309"/>
    </location>
</feature>
<accession>E4V0T0</accession>
<dbReference type="PANTHER" id="PTHR33048">
    <property type="entry name" value="PTH11-LIKE INTEGRAL MEMBRANE PROTEIN (AFU_ORTHOLOGUE AFUA_5G11245)"/>
    <property type="match status" value="1"/>
</dbReference>
<gene>
    <name evidence="9" type="ORF">MGYG_06639</name>
</gene>
<evidence type="ECO:0000256" key="4">
    <source>
        <dbReference type="ARBA" id="ARBA00023136"/>
    </source>
</evidence>
<keyword evidence="10" id="KW-1185">Reference proteome</keyword>
<keyword evidence="2 7" id="KW-0812">Transmembrane</keyword>
<dbReference type="RefSeq" id="XP_003170653.1">
    <property type="nucleotide sequence ID" value="XM_003170605.1"/>
</dbReference>
<proteinExistence type="inferred from homology"/>